<sequence length="347" mass="39149">MDSDTLDFLKEHSDSKDIIIADCKLVNSALIRKLASMDARFVSKLPESFSNRIRNDIVYSALNSDLDPSAIEGYSVYDTVADTECGRLRFIAYRSPKGTRKAMEYLERQGGKETERRFACFRKRRFACEDDALRSFNEVMATHRDNAYIVKGTPVRIETPERRPTRGRPAADSPPPEMITEWRIDIDAVFDESLAAELAKRRDISVIITDLPFAVEDADDLRDGATADTVLRLYLDQYKVEHTYRLMKSGMGVDTVYVQTPSRANALLFVIGIATLVSSIMDAMLRKNGCRYGTVKQACRDLQYVMLEYRRNEDAISFIGCEGSGEKVFDYLDGIGLDPSTILDMGS</sequence>
<gene>
    <name evidence="1" type="ORF">SDC9_118315</name>
</gene>
<name>A0A645C321_9ZZZZ</name>
<evidence type="ECO:0000313" key="1">
    <source>
        <dbReference type="EMBL" id="MPM71351.1"/>
    </source>
</evidence>
<accession>A0A645C321</accession>
<organism evidence="1">
    <name type="scientific">bioreactor metagenome</name>
    <dbReference type="NCBI Taxonomy" id="1076179"/>
    <lineage>
        <taxon>unclassified sequences</taxon>
        <taxon>metagenomes</taxon>
        <taxon>ecological metagenomes</taxon>
    </lineage>
</organism>
<dbReference type="EMBL" id="VSSQ01024060">
    <property type="protein sequence ID" value="MPM71351.1"/>
    <property type="molecule type" value="Genomic_DNA"/>
</dbReference>
<evidence type="ECO:0008006" key="2">
    <source>
        <dbReference type="Google" id="ProtNLM"/>
    </source>
</evidence>
<dbReference type="AlphaFoldDB" id="A0A645C321"/>
<protein>
    <recommendedName>
        <fullName evidence="2">Transposase IS4-like domain-containing protein</fullName>
    </recommendedName>
</protein>
<comment type="caution">
    <text evidence="1">The sequence shown here is derived from an EMBL/GenBank/DDBJ whole genome shotgun (WGS) entry which is preliminary data.</text>
</comment>
<reference evidence="1" key="1">
    <citation type="submission" date="2019-08" db="EMBL/GenBank/DDBJ databases">
        <authorList>
            <person name="Kucharzyk K."/>
            <person name="Murdoch R.W."/>
            <person name="Higgins S."/>
            <person name="Loffler F."/>
        </authorList>
    </citation>
    <scope>NUCLEOTIDE SEQUENCE</scope>
</reference>
<proteinExistence type="predicted"/>